<organism evidence="6 7">
    <name type="scientific">Streptomyces diastatochromogenes</name>
    <dbReference type="NCBI Taxonomy" id="42236"/>
    <lineage>
        <taxon>Bacteria</taxon>
        <taxon>Bacillati</taxon>
        <taxon>Actinomycetota</taxon>
        <taxon>Actinomycetes</taxon>
        <taxon>Kitasatosporales</taxon>
        <taxon>Streptomycetaceae</taxon>
        <taxon>Streptomyces</taxon>
    </lineage>
</organism>
<evidence type="ECO:0000256" key="2">
    <source>
        <dbReference type="ARBA" id="ARBA00022898"/>
    </source>
</evidence>
<accession>A0A233S6V0</accession>
<proteinExistence type="inferred from homology"/>
<dbReference type="PANTHER" id="PTHR43586">
    <property type="entry name" value="CYSTEINE DESULFURASE"/>
    <property type="match status" value="1"/>
</dbReference>
<feature type="domain" description="Aminotransferase class V" evidence="5">
    <location>
        <begin position="4"/>
        <end position="365"/>
    </location>
</feature>
<reference evidence="6 7" key="1">
    <citation type="submission" date="2016-07" db="EMBL/GenBank/DDBJ databases">
        <title>Draft genome of Streptomyces diastatochromogenes.</title>
        <authorList>
            <person name="Podduturi R."/>
            <person name="Lukassen M.B."/>
            <person name="Clausen N."/>
            <person name="Nielsen J.L."/>
            <person name="Jorgensen N.O."/>
        </authorList>
    </citation>
    <scope>NUCLEOTIDE SEQUENCE [LARGE SCALE GENOMIC DNA]</scope>
    <source>
        <strain evidence="6 7">DSM 40608</strain>
    </source>
</reference>
<protein>
    <recommendedName>
        <fullName evidence="5">Aminotransferase class V domain-containing protein</fullName>
    </recommendedName>
</protein>
<comment type="similarity">
    <text evidence="3">Belongs to the class-V pyridoxal-phosphate-dependent aminotransferase family.</text>
</comment>
<dbReference type="OrthoDB" id="9808002at2"/>
<dbReference type="AlphaFoldDB" id="A0A233S6V0"/>
<dbReference type="RefSeq" id="WP_094219878.1">
    <property type="nucleotide sequence ID" value="NZ_MCGQ01000029.1"/>
</dbReference>
<dbReference type="InterPro" id="IPR020578">
    <property type="entry name" value="Aminotrans_V_PyrdxlP_BS"/>
</dbReference>
<dbReference type="InterPro" id="IPR015424">
    <property type="entry name" value="PyrdxlP-dep_Trfase"/>
</dbReference>
<evidence type="ECO:0000256" key="4">
    <source>
        <dbReference type="RuleBase" id="RU004504"/>
    </source>
</evidence>
<dbReference type="InterPro" id="IPR015421">
    <property type="entry name" value="PyrdxlP-dep_Trfase_major"/>
</dbReference>
<dbReference type="Gene3D" id="3.40.640.10">
    <property type="entry name" value="Type I PLP-dependent aspartate aminotransferase-like (Major domain)"/>
    <property type="match status" value="1"/>
</dbReference>
<evidence type="ECO:0000313" key="6">
    <source>
        <dbReference type="EMBL" id="OXY91421.1"/>
    </source>
</evidence>
<sequence length="374" mass="40562">MPIHFNNAGAGLMPEAVTQAMTGYLAEEARGGAYEAEQRHADTLEHGVYETLGRALDAPADDIALFDSATRAWSSVVSHLPFTSGDRVWVTPYEYAGNLILWTELRRRFGLTIEVVPLVADGDLDLEWMSAHIGDDVAFVAVPHVPSGCGIVTPVEEIGKILAPWRCFYGIDACQSVGQLPVSVASIGCDLLTGAGRKFLRGPRGTGFAAIGPRLRAQVSLPFHDLHIADMVADDDYEVNTSSARRFEYAERGSAGVMGLDAAVRHHLARTDGGPGPLRDAVRAAIEELPGTRLVDPGSRHAAIVTFTHDRVSPERIRAELRARGVNVWIAQGSHTPLYMRTAGVEFAVRVSPHYYNSLADVETFADALRDVLR</sequence>
<evidence type="ECO:0000313" key="7">
    <source>
        <dbReference type="Proteomes" id="UP000215483"/>
    </source>
</evidence>
<keyword evidence="2" id="KW-0663">Pyridoxal phosphate</keyword>
<dbReference type="PROSITE" id="PS00595">
    <property type="entry name" value="AA_TRANSFER_CLASS_5"/>
    <property type="match status" value="1"/>
</dbReference>
<gene>
    <name evidence="6" type="ORF">BEK98_29525</name>
</gene>
<dbReference type="Pfam" id="PF00266">
    <property type="entry name" value="Aminotran_5"/>
    <property type="match status" value="1"/>
</dbReference>
<evidence type="ECO:0000256" key="1">
    <source>
        <dbReference type="ARBA" id="ARBA00001933"/>
    </source>
</evidence>
<dbReference type="EMBL" id="MCGQ01000029">
    <property type="protein sequence ID" value="OXY91421.1"/>
    <property type="molecule type" value="Genomic_DNA"/>
</dbReference>
<dbReference type="InterPro" id="IPR000192">
    <property type="entry name" value="Aminotrans_V_dom"/>
</dbReference>
<dbReference type="Gene3D" id="3.90.1150.10">
    <property type="entry name" value="Aspartate Aminotransferase, domain 1"/>
    <property type="match status" value="1"/>
</dbReference>
<evidence type="ECO:0000256" key="3">
    <source>
        <dbReference type="RuleBase" id="RU004075"/>
    </source>
</evidence>
<dbReference type="PANTHER" id="PTHR43586:SF24">
    <property type="entry name" value="BLR4730 PROTEIN"/>
    <property type="match status" value="1"/>
</dbReference>
<dbReference type="SUPFAM" id="SSF53383">
    <property type="entry name" value="PLP-dependent transferases"/>
    <property type="match status" value="1"/>
</dbReference>
<name>A0A233S6V0_STRDA</name>
<comment type="caution">
    <text evidence="6">The sequence shown here is derived from an EMBL/GenBank/DDBJ whole genome shotgun (WGS) entry which is preliminary data.</text>
</comment>
<evidence type="ECO:0000259" key="5">
    <source>
        <dbReference type="Pfam" id="PF00266"/>
    </source>
</evidence>
<comment type="cofactor">
    <cofactor evidence="1 4">
        <name>pyridoxal 5'-phosphate</name>
        <dbReference type="ChEBI" id="CHEBI:597326"/>
    </cofactor>
</comment>
<dbReference type="Proteomes" id="UP000215483">
    <property type="component" value="Unassembled WGS sequence"/>
</dbReference>
<keyword evidence="7" id="KW-1185">Reference proteome</keyword>
<dbReference type="InterPro" id="IPR015422">
    <property type="entry name" value="PyrdxlP-dep_Trfase_small"/>
</dbReference>